<reference evidence="2 4" key="1">
    <citation type="submission" date="2018-02" db="EMBL/GenBank/DDBJ databases">
        <authorList>
            <person name="Rodrigo-Torres L."/>
            <person name="Arahal R. D."/>
            <person name="Lucena T."/>
        </authorList>
    </citation>
    <scope>NUCLEOTIDE SEQUENCE [LARGE SCALE GENOMIC DNA]</scope>
    <source>
        <strain evidence="2 4">CECT 9267</strain>
    </source>
</reference>
<evidence type="ECO:0000313" key="4">
    <source>
        <dbReference type="Proteomes" id="UP000239650"/>
    </source>
</evidence>
<dbReference type="InterPro" id="IPR036163">
    <property type="entry name" value="HMA_dom_sf"/>
</dbReference>
<organism evidence="2 4">
    <name type="scientific">Latilactobacillus sakei</name>
    <name type="common">Lactobacillus sakei</name>
    <dbReference type="NCBI Taxonomy" id="1599"/>
    <lineage>
        <taxon>Bacteria</taxon>
        <taxon>Bacillati</taxon>
        <taxon>Bacillota</taxon>
        <taxon>Bacilli</taxon>
        <taxon>Lactobacillales</taxon>
        <taxon>Lactobacillaceae</taxon>
        <taxon>Latilactobacillus</taxon>
    </lineage>
</organism>
<name>A0A330LDG9_LATSK</name>
<dbReference type="Proteomes" id="UP001179858">
    <property type="component" value="Chromosome"/>
</dbReference>
<keyword evidence="2" id="KW-0560">Oxidoreductase</keyword>
<protein>
    <submittedName>
        <fullName evidence="3">Heavy metal-associated domain-containing protein</fullName>
    </submittedName>
    <submittedName>
        <fullName evidence="2">Mercuric reductase</fullName>
        <ecNumber evidence="2">1.16.1.1</ecNumber>
    </submittedName>
</protein>
<accession>A0A330LDG9</accession>
<gene>
    <name evidence="2" type="primary">merA</name>
    <name evidence="2" type="ORF">LAS9267_00909</name>
    <name evidence="3" type="ORF">QBD03_08140</name>
</gene>
<dbReference type="AlphaFoldDB" id="A0A330LDG9"/>
<dbReference type="SUPFAM" id="SSF55008">
    <property type="entry name" value="HMA, heavy metal-associated domain"/>
    <property type="match status" value="1"/>
</dbReference>
<dbReference type="Proteomes" id="UP000239650">
    <property type="component" value="Unassembled WGS sequence"/>
</dbReference>
<dbReference type="GO" id="GO:0046872">
    <property type="term" value="F:metal ion binding"/>
    <property type="evidence" value="ECO:0007669"/>
    <property type="project" value="InterPro"/>
</dbReference>
<sequence length="66" mass="7153">MTQIVKITGMKCDGCTQNVQERFSKIAGVQSVEVSLEQKQATLQTATEIEHATLAAALEGTHYTVD</sequence>
<dbReference type="EC" id="1.16.1.1" evidence="2"/>
<dbReference type="Gene3D" id="3.30.70.100">
    <property type="match status" value="1"/>
</dbReference>
<feature type="domain" description="HMA" evidence="1">
    <location>
        <begin position="1"/>
        <end position="66"/>
    </location>
</feature>
<dbReference type="InterPro" id="IPR006121">
    <property type="entry name" value="HMA_dom"/>
</dbReference>
<dbReference type="Pfam" id="PF00403">
    <property type="entry name" value="HMA"/>
    <property type="match status" value="1"/>
</dbReference>
<dbReference type="PROSITE" id="PS50846">
    <property type="entry name" value="HMA_2"/>
    <property type="match status" value="1"/>
</dbReference>
<evidence type="ECO:0000259" key="1">
    <source>
        <dbReference type="PROSITE" id="PS50846"/>
    </source>
</evidence>
<proteinExistence type="predicted"/>
<dbReference type="EMBL" id="CP122959">
    <property type="protein sequence ID" value="WGI18715.1"/>
    <property type="molecule type" value="Genomic_DNA"/>
</dbReference>
<dbReference type="GO" id="GO:0016152">
    <property type="term" value="F:mercury (II) reductase (NADP+) activity"/>
    <property type="evidence" value="ECO:0007669"/>
    <property type="project" value="UniProtKB-EC"/>
</dbReference>
<reference evidence="3" key="2">
    <citation type="submission" date="2023-04" db="EMBL/GenBank/DDBJ databases">
        <title>Novel strain of Lactilactobacillus sakei and use thereof.</title>
        <authorList>
            <person name="Kim S.Y."/>
        </authorList>
    </citation>
    <scope>NUCLEOTIDE SEQUENCE</scope>
    <source>
        <strain evidence="3">HUP1</strain>
    </source>
</reference>
<dbReference type="EMBL" id="OKRC01000003">
    <property type="protein sequence ID" value="SPE20521.1"/>
    <property type="molecule type" value="Genomic_DNA"/>
</dbReference>
<evidence type="ECO:0000313" key="2">
    <source>
        <dbReference type="EMBL" id="SPE20521.1"/>
    </source>
</evidence>
<dbReference type="CDD" id="cd00371">
    <property type="entry name" value="HMA"/>
    <property type="match status" value="1"/>
</dbReference>
<evidence type="ECO:0000313" key="3">
    <source>
        <dbReference type="EMBL" id="WGI18715.1"/>
    </source>
</evidence>